<dbReference type="AlphaFoldDB" id="A0A397SLT0"/>
<comment type="caution">
    <text evidence="1">The sequence shown here is derived from an EMBL/GenBank/DDBJ whole genome shotgun (WGS) entry which is preliminary data.</text>
</comment>
<gene>
    <name evidence="1" type="ORF">C1645_828430</name>
</gene>
<evidence type="ECO:0000313" key="1">
    <source>
        <dbReference type="EMBL" id="RIA86988.1"/>
    </source>
</evidence>
<dbReference type="OrthoDB" id="2404004at2759"/>
<name>A0A397SLT0_9GLOM</name>
<dbReference type="Proteomes" id="UP000265703">
    <property type="component" value="Unassembled WGS sequence"/>
</dbReference>
<reference evidence="1 2" key="1">
    <citation type="submission" date="2018-06" db="EMBL/GenBank/DDBJ databases">
        <title>Comparative genomics reveals the genomic features of Rhizophagus irregularis, R. cerebriforme, R. diaphanum and Gigaspora rosea, and their symbiotic lifestyle signature.</title>
        <authorList>
            <person name="Morin E."/>
            <person name="San Clemente H."/>
            <person name="Chen E.C.H."/>
            <person name="De La Providencia I."/>
            <person name="Hainaut M."/>
            <person name="Kuo A."/>
            <person name="Kohler A."/>
            <person name="Murat C."/>
            <person name="Tang N."/>
            <person name="Roy S."/>
            <person name="Loubradou J."/>
            <person name="Henrissat B."/>
            <person name="Grigoriev I.V."/>
            <person name="Corradi N."/>
            <person name="Roux C."/>
            <person name="Martin F.M."/>
        </authorList>
    </citation>
    <scope>NUCLEOTIDE SEQUENCE [LARGE SCALE GENOMIC DNA]</scope>
    <source>
        <strain evidence="1 2">DAOM 227022</strain>
    </source>
</reference>
<sequence length="88" mass="10203">MGLAKALDYQRITDDKLLFKVDGRIFATQDIQELLKHVAKGRPPNKRLKSAIKINKRFNKENKNDGAKKDYICEKCNNTVHNARMCRN</sequence>
<accession>A0A397SLT0</accession>
<protein>
    <submittedName>
        <fullName evidence="1">Uncharacterized protein</fullName>
    </submittedName>
</protein>
<evidence type="ECO:0000313" key="2">
    <source>
        <dbReference type="Proteomes" id="UP000265703"/>
    </source>
</evidence>
<keyword evidence="2" id="KW-1185">Reference proteome</keyword>
<proteinExistence type="predicted"/>
<dbReference type="EMBL" id="QKYT01000332">
    <property type="protein sequence ID" value="RIA86988.1"/>
    <property type="molecule type" value="Genomic_DNA"/>
</dbReference>
<organism evidence="1 2">
    <name type="scientific">Glomus cerebriforme</name>
    <dbReference type="NCBI Taxonomy" id="658196"/>
    <lineage>
        <taxon>Eukaryota</taxon>
        <taxon>Fungi</taxon>
        <taxon>Fungi incertae sedis</taxon>
        <taxon>Mucoromycota</taxon>
        <taxon>Glomeromycotina</taxon>
        <taxon>Glomeromycetes</taxon>
        <taxon>Glomerales</taxon>
        <taxon>Glomeraceae</taxon>
        <taxon>Glomus</taxon>
    </lineage>
</organism>